<keyword evidence="1" id="KW-0812">Transmembrane</keyword>
<keyword evidence="1" id="KW-0472">Membrane</keyword>
<dbReference type="SUPFAM" id="SSF81343">
    <property type="entry name" value="Fumarate reductase respiratory complex transmembrane subunits"/>
    <property type="match status" value="1"/>
</dbReference>
<dbReference type="KEGG" id="eaj:Q3M24_11070"/>
<dbReference type="InterPro" id="IPR034804">
    <property type="entry name" value="SQR/QFR_C/D"/>
</dbReference>
<organism evidence="2">
    <name type="scientific">Candidatus Electrothrix aestuarii</name>
    <dbReference type="NCBI Taxonomy" id="3062594"/>
    <lineage>
        <taxon>Bacteria</taxon>
        <taxon>Pseudomonadati</taxon>
        <taxon>Thermodesulfobacteriota</taxon>
        <taxon>Desulfobulbia</taxon>
        <taxon>Desulfobulbales</taxon>
        <taxon>Desulfobulbaceae</taxon>
        <taxon>Candidatus Electrothrix</taxon>
    </lineage>
</organism>
<dbReference type="InterPro" id="IPR011138">
    <property type="entry name" value="Cytochrome_b-558"/>
</dbReference>
<dbReference type="AlphaFoldDB" id="A0AAU8M153"/>
<protein>
    <submittedName>
        <fullName evidence="2">Succinate dehydrogenase cytochrome b subunit</fullName>
    </submittedName>
</protein>
<gene>
    <name evidence="2" type="ORF">Q3M24_11070</name>
</gene>
<dbReference type="Gene3D" id="1.20.1300.10">
    <property type="entry name" value="Fumarate reductase/succinate dehydrogenase, transmembrane subunit"/>
    <property type="match status" value="1"/>
</dbReference>
<dbReference type="GO" id="GO:0016020">
    <property type="term" value="C:membrane"/>
    <property type="evidence" value="ECO:0007669"/>
    <property type="project" value="InterPro"/>
</dbReference>
<feature type="transmembrane region" description="Helical" evidence="1">
    <location>
        <begin position="59"/>
        <end position="84"/>
    </location>
</feature>
<proteinExistence type="predicted"/>
<reference evidence="2" key="2">
    <citation type="submission" date="2024-06" db="EMBL/GenBank/DDBJ databases">
        <authorList>
            <person name="Plum-Jensen L.E."/>
            <person name="Schramm A."/>
            <person name="Marshall I.P.G."/>
        </authorList>
    </citation>
    <scope>NUCLEOTIDE SEQUENCE</scope>
    <source>
        <strain evidence="2">Rat1</strain>
    </source>
</reference>
<feature type="transmembrane region" description="Helical" evidence="1">
    <location>
        <begin position="190"/>
        <end position="208"/>
    </location>
</feature>
<dbReference type="CDD" id="cd03498">
    <property type="entry name" value="SQR_TypeB_2_TM"/>
    <property type="match status" value="1"/>
</dbReference>
<evidence type="ECO:0000256" key="1">
    <source>
        <dbReference type="SAM" id="Phobius"/>
    </source>
</evidence>
<dbReference type="NCBIfam" id="TIGR02046">
    <property type="entry name" value="sdhC_b558_fam"/>
    <property type="match status" value="1"/>
</dbReference>
<feature type="transmembrane region" description="Helical" evidence="1">
    <location>
        <begin position="16"/>
        <end position="39"/>
    </location>
</feature>
<evidence type="ECO:0000313" key="2">
    <source>
        <dbReference type="EMBL" id="XCN75240.1"/>
    </source>
</evidence>
<reference evidence="2" key="1">
    <citation type="journal article" date="2024" name="Syst. Appl. Microbiol.">
        <title>First single-strain enrichments of Electrothrix cable bacteria, description of E. aestuarii sp. nov. and E. rattekaaiensis sp. nov., and proposal of a cable bacteria taxonomy following the rules of the SeqCode.</title>
        <authorList>
            <person name="Plum-Jensen L.E."/>
            <person name="Schramm A."/>
            <person name="Marshall I.P.G."/>
        </authorList>
    </citation>
    <scope>NUCLEOTIDE SEQUENCE</scope>
    <source>
        <strain evidence="2">Rat1</strain>
    </source>
</reference>
<accession>A0AAU8M153</accession>
<feature type="transmembrane region" description="Helical" evidence="1">
    <location>
        <begin position="150"/>
        <end position="169"/>
    </location>
</feature>
<dbReference type="EMBL" id="CP159373">
    <property type="protein sequence ID" value="XCN75240.1"/>
    <property type="molecule type" value="Genomic_DNA"/>
</dbReference>
<keyword evidence="1" id="KW-1133">Transmembrane helix</keyword>
<sequence>MIDFLKGTFSSLGRKYTMAVTGFFLGVFLLIHAAGNSFIFQGKAAFNAYAEQLHSLDPLVPMVELLLLLIFSIHIIFGLTLFLANREATGRRYAVKHSAGGETWGSRTMPWTGLTLLAFLLLHLSNVRFIEEGALIGDVVEQTLANPIYTLLYLVGIVALTLHVSHGFWSLLQTWGLYHPRYNRLTRLGAWALAALISLVFCAVIVVLW</sequence>
<name>A0AAU8M153_9BACT</name>